<reference evidence="2 3" key="1">
    <citation type="submission" date="2023-02" db="EMBL/GenBank/DDBJ databases">
        <title>LHISI_Scaffold_Assembly.</title>
        <authorList>
            <person name="Stuart O.P."/>
            <person name="Cleave R."/>
            <person name="Magrath M.J.L."/>
            <person name="Mikheyev A.S."/>
        </authorList>
    </citation>
    <scope>NUCLEOTIDE SEQUENCE [LARGE SCALE GENOMIC DNA]</scope>
    <source>
        <strain evidence="2">Daus_M_001</strain>
        <tissue evidence="2">Leg muscle</tissue>
    </source>
</reference>
<accession>A0ABQ9GAJ5</accession>
<feature type="region of interest" description="Disordered" evidence="1">
    <location>
        <begin position="277"/>
        <end position="306"/>
    </location>
</feature>
<keyword evidence="3" id="KW-1185">Reference proteome</keyword>
<feature type="region of interest" description="Disordered" evidence="1">
    <location>
        <begin position="1"/>
        <end position="51"/>
    </location>
</feature>
<evidence type="ECO:0000256" key="1">
    <source>
        <dbReference type="SAM" id="MobiDB-lite"/>
    </source>
</evidence>
<evidence type="ECO:0000313" key="2">
    <source>
        <dbReference type="EMBL" id="KAJ8869298.1"/>
    </source>
</evidence>
<proteinExistence type="predicted"/>
<organism evidence="2 3">
    <name type="scientific">Dryococelus australis</name>
    <dbReference type="NCBI Taxonomy" id="614101"/>
    <lineage>
        <taxon>Eukaryota</taxon>
        <taxon>Metazoa</taxon>
        <taxon>Ecdysozoa</taxon>
        <taxon>Arthropoda</taxon>
        <taxon>Hexapoda</taxon>
        <taxon>Insecta</taxon>
        <taxon>Pterygota</taxon>
        <taxon>Neoptera</taxon>
        <taxon>Polyneoptera</taxon>
        <taxon>Phasmatodea</taxon>
        <taxon>Verophasmatodea</taxon>
        <taxon>Anareolatae</taxon>
        <taxon>Phasmatidae</taxon>
        <taxon>Eurycanthinae</taxon>
        <taxon>Dryococelus</taxon>
    </lineage>
</organism>
<name>A0ABQ9GAJ5_9NEOP</name>
<comment type="caution">
    <text evidence="2">The sequence shown here is derived from an EMBL/GenBank/DDBJ whole genome shotgun (WGS) entry which is preliminary data.</text>
</comment>
<protein>
    <submittedName>
        <fullName evidence="2">Uncharacterized protein</fullName>
    </submittedName>
</protein>
<dbReference type="EMBL" id="JARBHB010000014">
    <property type="protein sequence ID" value="KAJ8869298.1"/>
    <property type="molecule type" value="Genomic_DNA"/>
</dbReference>
<sequence>MLNIVVSRADEGAASECKGGRRGDSRENPSTSGIIRQDSHLRKSGSDTRRESNPIRLARFLDVETGSVVGVGRRLVCGQRGGEGVEGGSLACRYADRTTPFTTTPKSSTLHISGPGRSHVGIVRTMPLVSGFSRGSPVSPALSFRRCFIPASITLVGSQDLDVKSRPNLFTHVFSLLGRSSVGMRGRGKREIPKKTRGPAASSATIRTYENGGIDQPRLVPPLQLLRHHEGPENTEMLLSACKLGFRKAGWRLVLAPKPRQAFPHLEYSHLDMPAAPATKSHPINSLQTPAGEKTPIPDKASITPA</sequence>
<feature type="compositionally biased region" description="Basic and acidic residues" evidence="1">
    <location>
        <begin position="37"/>
        <end position="51"/>
    </location>
</feature>
<evidence type="ECO:0000313" key="3">
    <source>
        <dbReference type="Proteomes" id="UP001159363"/>
    </source>
</evidence>
<dbReference type="Proteomes" id="UP001159363">
    <property type="component" value="Chromosome 13"/>
</dbReference>
<gene>
    <name evidence="2" type="ORF">PR048_030872</name>
</gene>
<feature type="compositionally biased region" description="Basic and acidic residues" evidence="1">
    <location>
        <begin position="18"/>
        <end position="27"/>
    </location>
</feature>